<evidence type="ECO:0000313" key="1">
    <source>
        <dbReference type="EMBL" id="KAA6401288.1"/>
    </source>
</evidence>
<dbReference type="AlphaFoldDB" id="A0A5J4X1Y1"/>
<dbReference type="OrthoDB" id="2157854at2759"/>
<sequence>MGITIESQGENIVCLAPKYHHLYNGNEQNDDIVLLLNRMKGVSEKNANLTTNDYIKCLNDGCNINVTTNNLQMKMDIMSVITMEKSVLTGIHNKMVVLSNGCCVPLKYGISTDHYIID</sequence>
<dbReference type="EMBL" id="SNRW01000413">
    <property type="protein sequence ID" value="KAA6401288.1"/>
    <property type="molecule type" value="Genomic_DNA"/>
</dbReference>
<gene>
    <name evidence="1" type="ORF">EZS28_003183</name>
</gene>
<protein>
    <submittedName>
        <fullName evidence="1">Uncharacterized protein</fullName>
    </submittedName>
</protein>
<name>A0A5J4X1Y1_9EUKA</name>
<evidence type="ECO:0000313" key="2">
    <source>
        <dbReference type="Proteomes" id="UP000324800"/>
    </source>
</evidence>
<organism evidence="1 2">
    <name type="scientific">Streblomastix strix</name>
    <dbReference type="NCBI Taxonomy" id="222440"/>
    <lineage>
        <taxon>Eukaryota</taxon>
        <taxon>Metamonada</taxon>
        <taxon>Preaxostyla</taxon>
        <taxon>Oxymonadida</taxon>
        <taxon>Streblomastigidae</taxon>
        <taxon>Streblomastix</taxon>
    </lineage>
</organism>
<accession>A0A5J4X1Y1</accession>
<comment type="caution">
    <text evidence="1">The sequence shown here is derived from an EMBL/GenBank/DDBJ whole genome shotgun (WGS) entry which is preliminary data.</text>
</comment>
<dbReference type="Proteomes" id="UP000324800">
    <property type="component" value="Unassembled WGS sequence"/>
</dbReference>
<reference evidence="1 2" key="1">
    <citation type="submission" date="2019-03" db="EMBL/GenBank/DDBJ databases">
        <title>Single cell metagenomics reveals metabolic interactions within the superorganism composed of flagellate Streblomastix strix and complex community of Bacteroidetes bacteria on its surface.</title>
        <authorList>
            <person name="Treitli S.C."/>
            <person name="Kolisko M."/>
            <person name="Husnik F."/>
            <person name="Keeling P."/>
            <person name="Hampl V."/>
        </authorList>
    </citation>
    <scope>NUCLEOTIDE SEQUENCE [LARGE SCALE GENOMIC DNA]</scope>
    <source>
        <strain evidence="1">ST1C</strain>
    </source>
</reference>
<proteinExistence type="predicted"/>